<organism evidence="1 2">
    <name type="scientific">Nyssa sinensis</name>
    <dbReference type="NCBI Taxonomy" id="561372"/>
    <lineage>
        <taxon>Eukaryota</taxon>
        <taxon>Viridiplantae</taxon>
        <taxon>Streptophyta</taxon>
        <taxon>Embryophyta</taxon>
        <taxon>Tracheophyta</taxon>
        <taxon>Spermatophyta</taxon>
        <taxon>Magnoliopsida</taxon>
        <taxon>eudicotyledons</taxon>
        <taxon>Gunneridae</taxon>
        <taxon>Pentapetalae</taxon>
        <taxon>asterids</taxon>
        <taxon>Cornales</taxon>
        <taxon>Nyssaceae</taxon>
        <taxon>Nyssa</taxon>
    </lineage>
</organism>
<dbReference type="Proteomes" id="UP000325577">
    <property type="component" value="Linkage Group LG2"/>
</dbReference>
<accession>A0A5J5ALZ2</accession>
<evidence type="ECO:0000313" key="1">
    <source>
        <dbReference type="EMBL" id="KAA8531750.1"/>
    </source>
</evidence>
<name>A0A5J5ALZ2_9ASTE</name>
<protein>
    <submittedName>
        <fullName evidence="1">Uncharacterized protein</fullName>
    </submittedName>
</protein>
<proteinExistence type="predicted"/>
<dbReference type="AlphaFoldDB" id="A0A5J5ALZ2"/>
<gene>
    <name evidence="1" type="ORF">F0562_006533</name>
</gene>
<dbReference type="EMBL" id="CM018043">
    <property type="protein sequence ID" value="KAA8531750.1"/>
    <property type="molecule type" value="Genomic_DNA"/>
</dbReference>
<reference evidence="1 2" key="1">
    <citation type="submission" date="2019-09" db="EMBL/GenBank/DDBJ databases">
        <title>A chromosome-level genome assembly of the Chinese tupelo Nyssa sinensis.</title>
        <authorList>
            <person name="Yang X."/>
            <person name="Kang M."/>
            <person name="Yang Y."/>
            <person name="Xiong H."/>
            <person name="Wang M."/>
            <person name="Zhang Z."/>
            <person name="Wang Z."/>
            <person name="Wu H."/>
            <person name="Ma T."/>
            <person name="Liu J."/>
            <person name="Xi Z."/>
        </authorList>
    </citation>
    <scope>NUCLEOTIDE SEQUENCE [LARGE SCALE GENOMIC DNA]</scope>
    <source>
        <strain evidence="1">J267</strain>
        <tissue evidence="1">Leaf</tissue>
    </source>
</reference>
<evidence type="ECO:0000313" key="2">
    <source>
        <dbReference type="Proteomes" id="UP000325577"/>
    </source>
</evidence>
<keyword evidence="2" id="KW-1185">Reference proteome</keyword>
<sequence>MQRQQRSEQQPHLRQHSLQSSPYLAALFRYTIIEYNLKLQMPLSILLSSSTILLFKTDRFKKLVQHTEGEKTPPLLSSRDWFVAEDCTSHYVTMDGRIKAESDSYLIKAIPDEHKKFLTDLIWVYEEDSLLFILNFNCNIFSSKLNCGEESRVLEW</sequence>